<dbReference type="Gene3D" id="1.20.1740.10">
    <property type="entry name" value="Amino acid/polyamine transporter I"/>
    <property type="match status" value="1"/>
</dbReference>
<dbReference type="GO" id="GO:0016020">
    <property type="term" value="C:membrane"/>
    <property type="evidence" value="ECO:0007669"/>
    <property type="project" value="UniProtKB-SubCell"/>
</dbReference>
<dbReference type="HOGENOM" id="CLU_004495_5_0_1"/>
<feature type="transmembrane region" description="Helical" evidence="7">
    <location>
        <begin position="150"/>
        <end position="179"/>
    </location>
</feature>
<dbReference type="EMBL" id="ALBS01000284">
    <property type="protein sequence ID" value="EJT46570.1"/>
    <property type="molecule type" value="Genomic_DNA"/>
</dbReference>
<keyword evidence="5 7" id="KW-0472">Membrane</keyword>
<evidence type="ECO:0000256" key="7">
    <source>
        <dbReference type="SAM" id="Phobius"/>
    </source>
</evidence>
<feature type="transmembrane region" description="Helical" evidence="7">
    <location>
        <begin position="481"/>
        <end position="506"/>
    </location>
</feature>
<accession>J4U840</accession>
<evidence type="ECO:0000256" key="5">
    <source>
        <dbReference type="ARBA" id="ARBA00023136"/>
    </source>
</evidence>
<evidence type="ECO:0000256" key="1">
    <source>
        <dbReference type="ARBA" id="ARBA00004141"/>
    </source>
</evidence>
<feature type="transmembrane region" description="Helical" evidence="7">
    <location>
        <begin position="199"/>
        <end position="218"/>
    </location>
</feature>
<keyword evidence="4 7" id="KW-1133">Transmembrane helix</keyword>
<feature type="transmembrane region" description="Helical" evidence="7">
    <location>
        <begin position="276"/>
        <end position="300"/>
    </location>
</feature>
<keyword evidence="2" id="KW-0813">Transport</keyword>
<evidence type="ECO:0008006" key="10">
    <source>
        <dbReference type="Google" id="ProtNLM"/>
    </source>
</evidence>
<comment type="subcellular location">
    <subcellularLocation>
        <location evidence="1">Membrane</location>
        <topology evidence="1">Multi-pass membrane protein</topology>
    </subcellularLocation>
</comment>
<dbReference type="InterPro" id="IPR002293">
    <property type="entry name" value="AA/rel_permease1"/>
</dbReference>
<evidence type="ECO:0000256" key="2">
    <source>
        <dbReference type="ARBA" id="ARBA00022448"/>
    </source>
</evidence>
<dbReference type="KEGG" id="tasa:A1Q1_04865"/>
<feature type="transmembrane region" description="Helical" evidence="7">
    <location>
        <begin position="512"/>
        <end position="534"/>
    </location>
</feature>
<feature type="transmembrane region" description="Helical" evidence="7">
    <location>
        <begin position="230"/>
        <end position="249"/>
    </location>
</feature>
<dbReference type="PROSITE" id="PS00218">
    <property type="entry name" value="AMINO_ACID_PERMEASE_1"/>
    <property type="match status" value="1"/>
</dbReference>
<dbReference type="PANTHER" id="PTHR45649:SF23">
    <property type="entry name" value="TRANSPORTER, PUTATIVE (EUROFUNG)-RELATED"/>
    <property type="match status" value="1"/>
</dbReference>
<dbReference type="VEuPathDB" id="FungiDB:A1Q1_04865"/>
<gene>
    <name evidence="8" type="ORF">A1Q1_04865</name>
</gene>
<proteinExistence type="predicted"/>
<evidence type="ECO:0000256" key="6">
    <source>
        <dbReference type="SAM" id="MobiDB-lite"/>
    </source>
</evidence>
<feature type="transmembrane region" description="Helical" evidence="7">
    <location>
        <begin position="105"/>
        <end position="129"/>
    </location>
</feature>
<keyword evidence="3 7" id="KW-0812">Transmembrane</keyword>
<protein>
    <recommendedName>
        <fullName evidence="10">GabA permease</fullName>
    </recommendedName>
</protein>
<dbReference type="GO" id="GO:0022857">
    <property type="term" value="F:transmembrane transporter activity"/>
    <property type="evidence" value="ECO:0007669"/>
    <property type="project" value="InterPro"/>
</dbReference>
<feature type="transmembrane region" description="Helical" evidence="7">
    <location>
        <begin position="353"/>
        <end position="378"/>
    </location>
</feature>
<evidence type="ECO:0000256" key="3">
    <source>
        <dbReference type="ARBA" id="ARBA00022692"/>
    </source>
</evidence>
<feature type="region of interest" description="Disordered" evidence="6">
    <location>
        <begin position="1"/>
        <end position="45"/>
    </location>
</feature>
<dbReference type="OrthoDB" id="4476201at2759"/>
<dbReference type="AlphaFoldDB" id="J4U840"/>
<dbReference type="InterPro" id="IPR004840">
    <property type="entry name" value="Amino_acid_permease_CS"/>
</dbReference>
<feature type="transmembrane region" description="Helical" evidence="7">
    <location>
        <begin position="312"/>
        <end position="333"/>
    </location>
</feature>
<dbReference type="PANTHER" id="PTHR45649">
    <property type="entry name" value="AMINO-ACID PERMEASE BAT1"/>
    <property type="match status" value="1"/>
</dbReference>
<comment type="caution">
    <text evidence="8">The sequence shown here is derived from an EMBL/GenBank/DDBJ whole genome shotgun (WGS) entry which is preliminary data.</text>
</comment>
<evidence type="ECO:0000313" key="8">
    <source>
        <dbReference type="EMBL" id="EJT46570.1"/>
    </source>
</evidence>
<name>J4U840_TRIAS</name>
<dbReference type="GeneID" id="25988377"/>
<dbReference type="RefSeq" id="XP_014178578.1">
    <property type="nucleotide sequence ID" value="XM_014323103.1"/>
</dbReference>
<dbReference type="GO" id="GO:0006865">
    <property type="term" value="P:amino acid transport"/>
    <property type="evidence" value="ECO:0007669"/>
    <property type="project" value="InterPro"/>
</dbReference>
<organism evidence="8 9">
    <name type="scientific">Trichosporon asahii var. asahii (strain ATCC 90039 / CBS 2479 / JCM 2466 / KCTC 7840 / NBRC 103889/ NCYC 2677 / UAMH 7654)</name>
    <name type="common">Yeast</name>
    <dbReference type="NCBI Taxonomy" id="1186058"/>
    <lineage>
        <taxon>Eukaryota</taxon>
        <taxon>Fungi</taxon>
        <taxon>Dikarya</taxon>
        <taxon>Basidiomycota</taxon>
        <taxon>Agaricomycotina</taxon>
        <taxon>Tremellomycetes</taxon>
        <taxon>Trichosporonales</taxon>
        <taxon>Trichosporonaceae</taxon>
        <taxon>Trichosporon</taxon>
    </lineage>
</organism>
<feature type="transmembrane region" description="Helical" evidence="7">
    <location>
        <begin position="72"/>
        <end position="93"/>
    </location>
</feature>
<dbReference type="Pfam" id="PF13520">
    <property type="entry name" value="AA_permease_2"/>
    <property type="match status" value="1"/>
</dbReference>
<sequence length="570" mass="61334">MAAVSEKITATTTAPTADGPVQRVWSRRDGPGSNGSVYERNGSVHTGSLDSADDLLHKMGYQPELVRSRSTLHVAFMSFVLASIPYGLATTLYYPLQGGGPAVVIWGWVLVSLIILCVAASLGEITSVYPTAGGVYYQTFMLAPQKFRRIAAYLCGWAYVVGNITITLAVQFGTTLFFVACVNVFEVEPGVGIWDAKTYQIYLLFVAITLLCGLISTLGNRWLPILDTFAIIWTFVGLLAILITVLAVAKLGRRSGAYVFGGFEPEVTGSGWPAGWSFMVGLLHAAYATSSTGMVISMCEEVQSPATQVPKAMVATICLNLVGGLLFLVPLMFVLPDIQMLVGLASGQPTPTIIKSAVGSSVGAILLLLPLMVLAILCGTACTTASSRCTWAFARDGAIPGSKWWKQVNHKLDVPLNAMYLVLIVQILLGLIYFGSSTAFNAFSGVGVISLTISYASPIAVSVWEGRRQVKQHAKFYLGKFGWFTNCVALAWSCLAVPLFCMPAYIPVTAQTVNYAPVVFVAFTLMSAIWYWVWGRKNYQGPPKEDLSESLGPELPHTEALAAGTAKKDF</sequence>
<dbReference type="Proteomes" id="UP000002748">
    <property type="component" value="Unassembled WGS sequence"/>
</dbReference>
<feature type="transmembrane region" description="Helical" evidence="7">
    <location>
        <begin position="414"/>
        <end position="434"/>
    </location>
</feature>
<evidence type="ECO:0000313" key="9">
    <source>
        <dbReference type="Proteomes" id="UP000002748"/>
    </source>
</evidence>
<evidence type="ECO:0000256" key="4">
    <source>
        <dbReference type="ARBA" id="ARBA00022989"/>
    </source>
</evidence>
<reference evidence="8 9" key="1">
    <citation type="journal article" date="2012" name="Eukaryot. Cell">
        <title>Draft genome sequence of CBS 2479, the standard type strain of Trichosporon asahii.</title>
        <authorList>
            <person name="Yang R.Y."/>
            <person name="Li H.T."/>
            <person name="Zhu H."/>
            <person name="Zhou G.P."/>
            <person name="Wang M."/>
            <person name="Wang L."/>
        </authorList>
    </citation>
    <scope>NUCLEOTIDE SEQUENCE [LARGE SCALE GENOMIC DNA]</scope>
    <source>
        <strain evidence="9">ATCC 90039 / CBS 2479 / JCM 2466 / KCTC 7840 / NCYC 2677 / UAMH 7654</strain>
    </source>
</reference>
<dbReference type="PIRSF" id="PIRSF006060">
    <property type="entry name" value="AA_transporter"/>
    <property type="match status" value="1"/>
</dbReference>
<feature type="transmembrane region" description="Helical" evidence="7">
    <location>
        <begin position="440"/>
        <end position="461"/>
    </location>
</feature>